<dbReference type="AlphaFoldDB" id="A0A7R9PA94"/>
<evidence type="ECO:0000313" key="1">
    <source>
        <dbReference type="EMBL" id="CAD7575913.1"/>
    </source>
</evidence>
<proteinExistence type="predicted"/>
<dbReference type="InterPro" id="IPR010255">
    <property type="entry name" value="Haem_peroxidase_sf"/>
</dbReference>
<reference evidence="1" key="1">
    <citation type="submission" date="2020-11" db="EMBL/GenBank/DDBJ databases">
        <authorList>
            <person name="Tran Van P."/>
        </authorList>
    </citation>
    <scope>NUCLEOTIDE SEQUENCE</scope>
</reference>
<dbReference type="Pfam" id="PF03098">
    <property type="entry name" value="An_peroxidase"/>
    <property type="match status" value="1"/>
</dbReference>
<accession>A0A7R9PA94</accession>
<dbReference type="EMBL" id="OE183688">
    <property type="protein sequence ID" value="CAD7575913.1"/>
    <property type="molecule type" value="Genomic_DNA"/>
</dbReference>
<dbReference type="InterPro" id="IPR019791">
    <property type="entry name" value="Haem_peroxidase_animal"/>
</dbReference>
<name>A0A7R9PA94_TIMCA</name>
<dbReference type="SUPFAM" id="SSF48113">
    <property type="entry name" value="Heme-dependent peroxidases"/>
    <property type="match status" value="1"/>
</dbReference>
<gene>
    <name evidence="1" type="ORF">TCMB3V08_LOCUS8490</name>
</gene>
<dbReference type="Gene3D" id="1.10.640.10">
    <property type="entry name" value="Haem peroxidase domain superfamily, animal type"/>
    <property type="match status" value="1"/>
</dbReference>
<dbReference type="InterPro" id="IPR037120">
    <property type="entry name" value="Haem_peroxidase_sf_animal"/>
</dbReference>
<protein>
    <submittedName>
        <fullName evidence="1">(California timema) hypothetical protein</fullName>
    </submittedName>
</protein>
<organism evidence="1">
    <name type="scientific">Timema californicum</name>
    <name type="common">California timema</name>
    <name type="synonym">Walking stick</name>
    <dbReference type="NCBI Taxonomy" id="61474"/>
    <lineage>
        <taxon>Eukaryota</taxon>
        <taxon>Metazoa</taxon>
        <taxon>Ecdysozoa</taxon>
        <taxon>Arthropoda</taxon>
        <taxon>Hexapoda</taxon>
        <taxon>Insecta</taxon>
        <taxon>Pterygota</taxon>
        <taxon>Neoptera</taxon>
        <taxon>Polyneoptera</taxon>
        <taxon>Phasmatodea</taxon>
        <taxon>Timematodea</taxon>
        <taxon>Timematoidea</taxon>
        <taxon>Timematidae</taxon>
        <taxon>Timema</taxon>
    </lineage>
</organism>
<sequence length="146" mass="16151">MIYGRNLTGMKQDGVGTHVVCIYDHYSNYSSPVASLVLTDSSQLTSDSQHLGYESHVLGKHSHGTSHNFVVQTKCIMGPRLYWLVIHIGTDNHLTRKTPAAYADGVYMMAGQNRPSPRKLSQIFMKGQDGLGSSRNRTAMLAFFGM</sequence>
<dbReference type="GO" id="GO:0020037">
    <property type="term" value="F:heme binding"/>
    <property type="evidence" value="ECO:0007669"/>
    <property type="project" value="InterPro"/>
</dbReference>
<dbReference type="GO" id="GO:0006979">
    <property type="term" value="P:response to oxidative stress"/>
    <property type="evidence" value="ECO:0007669"/>
    <property type="project" value="InterPro"/>
</dbReference>
<dbReference type="GO" id="GO:0004601">
    <property type="term" value="F:peroxidase activity"/>
    <property type="evidence" value="ECO:0007669"/>
    <property type="project" value="InterPro"/>
</dbReference>